<feature type="region of interest" description="Disordered" evidence="1">
    <location>
        <begin position="55"/>
        <end position="85"/>
    </location>
</feature>
<dbReference type="EMBL" id="JADCNL010000003">
    <property type="protein sequence ID" value="KAG0488381.1"/>
    <property type="molecule type" value="Genomic_DNA"/>
</dbReference>
<comment type="caution">
    <text evidence="2">The sequence shown here is derived from an EMBL/GenBank/DDBJ whole genome shotgun (WGS) entry which is preliminary data.</text>
</comment>
<gene>
    <name evidence="2" type="ORF">HPP92_007192</name>
</gene>
<feature type="compositionally biased region" description="Basic and acidic residues" evidence="1">
    <location>
        <begin position="67"/>
        <end position="80"/>
    </location>
</feature>
<dbReference type="AlphaFoldDB" id="A0A835V9U6"/>
<evidence type="ECO:0000313" key="3">
    <source>
        <dbReference type="Proteomes" id="UP000636800"/>
    </source>
</evidence>
<organism evidence="2 3">
    <name type="scientific">Vanilla planifolia</name>
    <name type="common">Vanilla</name>
    <dbReference type="NCBI Taxonomy" id="51239"/>
    <lineage>
        <taxon>Eukaryota</taxon>
        <taxon>Viridiplantae</taxon>
        <taxon>Streptophyta</taxon>
        <taxon>Embryophyta</taxon>
        <taxon>Tracheophyta</taxon>
        <taxon>Spermatophyta</taxon>
        <taxon>Magnoliopsida</taxon>
        <taxon>Liliopsida</taxon>
        <taxon>Asparagales</taxon>
        <taxon>Orchidaceae</taxon>
        <taxon>Vanilloideae</taxon>
        <taxon>Vanilleae</taxon>
        <taxon>Vanilla</taxon>
    </lineage>
</organism>
<evidence type="ECO:0000313" key="2">
    <source>
        <dbReference type="EMBL" id="KAG0488381.1"/>
    </source>
</evidence>
<keyword evidence="3" id="KW-1185">Reference proteome</keyword>
<sequence>MEGERPMPPINGRYLKNLHNQQNSRLCPGQFEVQYAVELKMTSATLAPDVPVTELRASFQPNTPKGQARDQKPGSRRDQRFSTPQWSNQDQCFAVYLLHLRRMDQEGILLQHAQGPGRIRIRIKGPQSSAYPRVEPVTNHSHWLHLHELVRA</sequence>
<proteinExistence type="predicted"/>
<dbReference type="Proteomes" id="UP000636800">
    <property type="component" value="Chromosome 3"/>
</dbReference>
<accession>A0A835V9U6</accession>
<name>A0A835V9U6_VANPL</name>
<dbReference type="OrthoDB" id="782444at2759"/>
<reference evidence="2 3" key="1">
    <citation type="journal article" date="2020" name="Nat. Food">
        <title>A phased Vanilla planifolia genome enables genetic improvement of flavour and production.</title>
        <authorList>
            <person name="Hasing T."/>
            <person name="Tang H."/>
            <person name="Brym M."/>
            <person name="Khazi F."/>
            <person name="Huang T."/>
            <person name="Chambers A.H."/>
        </authorList>
    </citation>
    <scope>NUCLEOTIDE SEQUENCE [LARGE SCALE GENOMIC DNA]</scope>
    <source>
        <tissue evidence="2">Leaf</tissue>
    </source>
</reference>
<protein>
    <submittedName>
        <fullName evidence="2">Uncharacterized protein</fullName>
    </submittedName>
</protein>
<evidence type="ECO:0000256" key="1">
    <source>
        <dbReference type="SAM" id="MobiDB-lite"/>
    </source>
</evidence>